<reference evidence="1 2" key="1">
    <citation type="journal article" date="2017" name="Genome Biol.">
        <title>New reference genome sequences of hot pepper reveal the massive evolution of plant disease-resistance genes by retroduplication.</title>
        <authorList>
            <person name="Kim S."/>
            <person name="Park J."/>
            <person name="Yeom S.I."/>
            <person name="Kim Y.M."/>
            <person name="Seo E."/>
            <person name="Kim K.T."/>
            <person name="Kim M.S."/>
            <person name="Lee J.M."/>
            <person name="Cheong K."/>
            <person name="Shin H.S."/>
            <person name="Kim S.B."/>
            <person name="Han K."/>
            <person name="Lee J."/>
            <person name="Park M."/>
            <person name="Lee H.A."/>
            <person name="Lee H.Y."/>
            <person name="Lee Y."/>
            <person name="Oh S."/>
            <person name="Lee J.H."/>
            <person name="Choi E."/>
            <person name="Choi E."/>
            <person name="Lee S.E."/>
            <person name="Jeon J."/>
            <person name="Kim H."/>
            <person name="Choi G."/>
            <person name="Song H."/>
            <person name="Lee J."/>
            <person name="Lee S.C."/>
            <person name="Kwon J.K."/>
            <person name="Lee H.Y."/>
            <person name="Koo N."/>
            <person name="Hong Y."/>
            <person name="Kim R.W."/>
            <person name="Kang W.H."/>
            <person name="Huh J.H."/>
            <person name="Kang B.C."/>
            <person name="Yang T.J."/>
            <person name="Lee Y.H."/>
            <person name="Bennetzen J.L."/>
            <person name="Choi D."/>
        </authorList>
    </citation>
    <scope>NUCLEOTIDE SEQUENCE [LARGE SCALE GENOMIC DNA]</scope>
    <source>
        <strain evidence="2">cv. PBC81</strain>
    </source>
</reference>
<organism evidence="1 2">
    <name type="scientific">Capsicum baccatum</name>
    <name type="common">Peruvian pepper</name>
    <dbReference type="NCBI Taxonomy" id="33114"/>
    <lineage>
        <taxon>Eukaryota</taxon>
        <taxon>Viridiplantae</taxon>
        <taxon>Streptophyta</taxon>
        <taxon>Embryophyta</taxon>
        <taxon>Tracheophyta</taxon>
        <taxon>Spermatophyta</taxon>
        <taxon>Magnoliopsida</taxon>
        <taxon>eudicotyledons</taxon>
        <taxon>Gunneridae</taxon>
        <taxon>Pentapetalae</taxon>
        <taxon>asterids</taxon>
        <taxon>lamiids</taxon>
        <taxon>Solanales</taxon>
        <taxon>Solanaceae</taxon>
        <taxon>Solanoideae</taxon>
        <taxon>Capsiceae</taxon>
        <taxon>Capsicum</taxon>
    </lineage>
</organism>
<evidence type="ECO:0000313" key="2">
    <source>
        <dbReference type="Proteomes" id="UP000224567"/>
    </source>
</evidence>
<reference evidence="2" key="2">
    <citation type="journal article" date="2017" name="J. Anim. Genet.">
        <title>Multiple reference genome sequences of hot pepper reveal the massive evolution of plant disease resistance genes by retroduplication.</title>
        <authorList>
            <person name="Kim S."/>
            <person name="Park J."/>
            <person name="Yeom S.-I."/>
            <person name="Kim Y.-M."/>
            <person name="Seo E."/>
            <person name="Kim K.-T."/>
            <person name="Kim M.-S."/>
            <person name="Lee J.M."/>
            <person name="Cheong K."/>
            <person name="Shin H.-S."/>
            <person name="Kim S.-B."/>
            <person name="Han K."/>
            <person name="Lee J."/>
            <person name="Park M."/>
            <person name="Lee H.-A."/>
            <person name="Lee H.-Y."/>
            <person name="Lee Y."/>
            <person name="Oh S."/>
            <person name="Lee J.H."/>
            <person name="Choi E."/>
            <person name="Choi E."/>
            <person name="Lee S.E."/>
            <person name="Jeon J."/>
            <person name="Kim H."/>
            <person name="Choi G."/>
            <person name="Song H."/>
            <person name="Lee J."/>
            <person name="Lee S.-C."/>
            <person name="Kwon J.-K."/>
            <person name="Lee H.-Y."/>
            <person name="Koo N."/>
            <person name="Hong Y."/>
            <person name="Kim R.W."/>
            <person name="Kang W.-H."/>
            <person name="Huh J.H."/>
            <person name="Kang B.-C."/>
            <person name="Yang T.-J."/>
            <person name="Lee Y.-H."/>
            <person name="Bennetzen J.L."/>
            <person name="Choi D."/>
        </authorList>
    </citation>
    <scope>NUCLEOTIDE SEQUENCE [LARGE SCALE GENOMIC DNA]</scope>
    <source>
        <strain evidence="2">cv. PBC81</strain>
    </source>
</reference>
<keyword evidence="2" id="KW-1185">Reference proteome</keyword>
<sequence length="78" mass="8172">MNELLKNPIFATHAVIAAGFSTLATAIGYPFDSLKVLVQVGSSSGKQLTGADVVNKVRTLSGSSGDSVSYFVFYGNQK</sequence>
<evidence type="ECO:0000313" key="1">
    <source>
        <dbReference type="EMBL" id="PHT31547.1"/>
    </source>
</evidence>
<dbReference type="AlphaFoldDB" id="A0A2G2VF17"/>
<accession>A0A2G2VF17</accession>
<dbReference type="EMBL" id="MLFT02000012">
    <property type="protein sequence ID" value="PHT31547.1"/>
    <property type="molecule type" value="Genomic_DNA"/>
</dbReference>
<comment type="caution">
    <text evidence="1">The sequence shown here is derived from an EMBL/GenBank/DDBJ whole genome shotgun (WGS) entry which is preliminary data.</text>
</comment>
<gene>
    <name evidence="1" type="ORF">CQW23_27884</name>
</gene>
<proteinExistence type="predicted"/>
<dbReference type="Proteomes" id="UP000224567">
    <property type="component" value="Unassembled WGS sequence"/>
</dbReference>
<dbReference type="OrthoDB" id="44467at2759"/>
<name>A0A2G2VF17_CAPBA</name>
<protein>
    <submittedName>
        <fullName evidence="1">Uncharacterized protein</fullName>
    </submittedName>
</protein>